<accession>A0A2N5J2Q4</accession>
<evidence type="ECO:0000313" key="3">
    <source>
        <dbReference type="Proteomes" id="UP000234935"/>
    </source>
</evidence>
<feature type="transmembrane region" description="Helical" evidence="1">
    <location>
        <begin position="126"/>
        <end position="146"/>
    </location>
</feature>
<organism evidence="2 3">
    <name type="scientific">Bifidobacterium anseris</name>
    <dbReference type="NCBI Taxonomy" id="2020963"/>
    <lineage>
        <taxon>Bacteria</taxon>
        <taxon>Bacillati</taxon>
        <taxon>Actinomycetota</taxon>
        <taxon>Actinomycetes</taxon>
        <taxon>Bifidobacteriales</taxon>
        <taxon>Bifidobacteriaceae</taxon>
        <taxon>Bifidobacterium</taxon>
    </lineage>
</organism>
<feature type="transmembrane region" description="Helical" evidence="1">
    <location>
        <begin position="91"/>
        <end position="114"/>
    </location>
</feature>
<evidence type="ECO:0000256" key="1">
    <source>
        <dbReference type="SAM" id="Phobius"/>
    </source>
</evidence>
<feature type="transmembrane region" description="Helical" evidence="1">
    <location>
        <begin position="238"/>
        <end position="256"/>
    </location>
</feature>
<keyword evidence="1" id="KW-0472">Membrane</keyword>
<comment type="caution">
    <text evidence="2">The sequence shown here is derived from an EMBL/GenBank/DDBJ whole genome shotgun (WGS) entry which is preliminary data.</text>
</comment>
<dbReference type="Proteomes" id="UP000234935">
    <property type="component" value="Unassembled WGS sequence"/>
</dbReference>
<keyword evidence="1" id="KW-0812">Transmembrane</keyword>
<feature type="transmembrane region" description="Helical" evidence="1">
    <location>
        <begin position="197"/>
        <end position="218"/>
    </location>
</feature>
<keyword evidence="1" id="KW-1133">Transmembrane helix</keyword>
<protein>
    <submittedName>
        <fullName evidence="2">Uncharacterized protein</fullName>
    </submittedName>
</protein>
<dbReference type="EMBL" id="NMYC01000001">
    <property type="protein sequence ID" value="PLS28501.1"/>
    <property type="molecule type" value="Genomic_DNA"/>
</dbReference>
<feature type="transmembrane region" description="Helical" evidence="1">
    <location>
        <begin position="58"/>
        <end position="79"/>
    </location>
</feature>
<reference evidence="2 3" key="1">
    <citation type="submission" date="2017-07" db="EMBL/GenBank/DDBJ databases">
        <title>Bifidobacterium novel species.</title>
        <authorList>
            <person name="Lugli G.A."/>
            <person name="Milani C."/>
            <person name="Duranti S."/>
            <person name="Mangifesta M."/>
        </authorList>
    </citation>
    <scope>NUCLEOTIDE SEQUENCE [LARGE SCALE GENOMIC DNA]</scope>
    <source>
        <strain evidence="3">Goo31D</strain>
    </source>
</reference>
<evidence type="ECO:0000313" key="2">
    <source>
        <dbReference type="EMBL" id="PLS28501.1"/>
    </source>
</evidence>
<dbReference type="AlphaFoldDB" id="A0A2N5J2Q4"/>
<keyword evidence="3" id="KW-1185">Reference proteome</keyword>
<feature type="transmembrane region" description="Helical" evidence="1">
    <location>
        <begin position="34"/>
        <end position="51"/>
    </location>
</feature>
<feature type="transmembrane region" description="Helical" evidence="1">
    <location>
        <begin position="166"/>
        <end position="185"/>
    </location>
</feature>
<gene>
    <name evidence="2" type="ORF">CGZ88_0663</name>
</gene>
<sequence>MILALPAAATSVATATTAATTADFIARRQFAPCYIWLDIAFLVLYAGLLLWRRRRMTVLIGLAAGLLYFAVDFGIFHLALHTRSISPNASLFWVLLWMSMSYGFTNFTWIWLYLRRDDRLIEWSTLIFGWWFCAPLIAQTLTSRFLPGQAAHPIVIQRTTGAYHGWMALILFVGYAAVIVHNLGFALRPALRIDIRWLLVCGIGIQFAWELALLLGGIRSAGLSPLQSLKPLVIDSLLETNLGMPYIYLIFLAVSARWHEDLSARMPALSLAQSLERSVTRAPRVPRRPFTVTAIRGTQPPTD</sequence>
<proteinExistence type="predicted"/>
<name>A0A2N5J2Q4_9BIFI</name>